<sequence length="135" mass="13411">MKRTRWMVTAVATATALVGTAGGAAADEPLLPHPGPDGLVWVPEMTGDGGFVSGGGTSRLPTVLTVACEGGGSVAVSMEQFDVEVAAFTVACPVGSVGTGSQEMPAGVLDFGSFSVGIDASSDAVRWSAAVVQPE</sequence>
<name>A0ABU2JUP5_9ACTN</name>
<dbReference type="RefSeq" id="WP_311668793.1">
    <property type="nucleotide sequence ID" value="NZ_JAVREO010000012.1"/>
</dbReference>
<evidence type="ECO:0000313" key="3">
    <source>
        <dbReference type="Proteomes" id="UP001183410"/>
    </source>
</evidence>
<reference evidence="3" key="1">
    <citation type="submission" date="2023-07" db="EMBL/GenBank/DDBJ databases">
        <title>30 novel species of actinomycetes from the DSMZ collection.</title>
        <authorList>
            <person name="Nouioui I."/>
        </authorList>
    </citation>
    <scope>NUCLEOTIDE SEQUENCE [LARGE SCALE GENOMIC DNA]</scope>
    <source>
        <strain evidence="3">DSM 44915</strain>
    </source>
</reference>
<accession>A0ABU2JUP5</accession>
<keyword evidence="1" id="KW-0732">Signal</keyword>
<feature type="chain" id="PRO_5047100901" description="Secreted protein" evidence="1">
    <location>
        <begin position="27"/>
        <end position="135"/>
    </location>
</feature>
<evidence type="ECO:0008006" key="4">
    <source>
        <dbReference type="Google" id="ProtNLM"/>
    </source>
</evidence>
<dbReference type="EMBL" id="JAVREO010000012">
    <property type="protein sequence ID" value="MDT0268707.1"/>
    <property type="molecule type" value="Genomic_DNA"/>
</dbReference>
<protein>
    <recommendedName>
        <fullName evidence="4">Secreted protein</fullName>
    </recommendedName>
</protein>
<dbReference type="Proteomes" id="UP001183410">
    <property type="component" value="Unassembled WGS sequence"/>
</dbReference>
<evidence type="ECO:0000256" key="1">
    <source>
        <dbReference type="SAM" id="SignalP"/>
    </source>
</evidence>
<proteinExistence type="predicted"/>
<gene>
    <name evidence="2" type="ORF">RM844_20685</name>
</gene>
<organism evidence="2 3">
    <name type="scientific">Streptomyces chisholmiae</name>
    <dbReference type="NCBI Taxonomy" id="3075540"/>
    <lineage>
        <taxon>Bacteria</taxon>
        <taxon>Bacillati</taxon>
        <taxon>Actinomycetota</taxon>
        <taxon>Actinomycetes</taxon>
        <taxon>Kitasatosporales</taxon>
        <taxon>Streptomycetaceae</taxon>
        <taxon>Streptomyces</taxon>
    </lineage>
</organism>
<comment type="caution">
    <text evidence="2">The sequence shown here is derived from an EMBL/GenBank/DDBJ whole genome shotgun (WGS) entry which is preliminary data.</text>
</comment>
<keyword evidence="3" id="KW-1185">Reference proteome</keyword>
<evidence type="ECO:0000313" key="2">
    <source>
        <dbReference type="EMBL" id="MDT0268707.1"/>
    </source>
</evidence>
<feature type="signal peptide" evidence="1">
    <location>
        <begin position="1"/>
        <end position="26"/>
    </location>
</feature>